<dbReference type="Proteomes" id="UP000007635">
    <property type="component" value="Unassembled WGS sequence"/>
</dbReference>
<feature type="domain" description="SNTX thioredoxin-like" evidence="2">
    <location>
        <begin position="383"/>
        <end position="478"/>
    </location>
</feature>
<organism evidence="5 6">
    <name type="scientific">Gasterosteus aculeatus aculeatus</name>
    <name type="common">three-spined stickleback</name>
    <dbReference type="NCBI Taxonomy" id="481459"/>
    <lineage>
        <taxon>Eukaryota</taxon>
        <taxon>Metazoa</taxon>
        <taxon>Chordata</taxon>
        <taxon>Craniata</taxon>
        <taxon>Vertebrata</taxon>
        <taxon>Euteleostomi</taxon>
        <taxon>Actinopterygii</taxon>
        <taxon>Neopterygii</taxon>
        <taxon>Teleostei</taxon>
        <taxon>Neoteleostei</taxon>
        <taxon>Acanthomorphata</taxon>
        <taxon>Eupercaria</taxon>
        <taxon>Perciformes</taxon>
        <taxon>Cottioidei</taxon>
        <taxon>Gasterosteales</taxon>
        <taxon>Gasterosteidae</taxon>
        <taxon>Gasterosteus</taxon>
    </lineage>
</organism>
<evidence type="ECO:0000313" key="5">
    <source>
        <dbReference type="Ensembl" id="ENSGACP00000057105.1"/>
    </source>
</evidence>
<dbReference type="Ensembl" id="ENSGACT00000087473.1">
    <property type="protein sequence ID" value="ENSGACP00000057105.1"/>
    <property type="gene ID" value="ENSGACG00000034430.1"/>
</dbReference>
<feature type="domain" description="SNTX MACPF/CDC-like" evidence="4">
    <location>
        <begin position="9"/>
        <end position="165"/>
    </location>
</feature>
<evidence type="ECO:0000259" key="4">
    <source>
        <dbReference type="Pfam" id="PF24674"/>
    </source>
</evidence>
<sequence>MDSEATMEVAALGRPFSLGMLYDCRKDLLVPGMTLWDREALKTHIGERPKNYNGFEIVASESIADKSAALNVNASLKASFFSGLVEVGGSAKYLNDTKTSRNQARVTLNYKATTKVQELSMNHLASDNVKYPYVFDKGLATHVVTAILYGAQAFFIFDRDVSEDENHQDIQGDLKVMIDKFPSIKIEGEGSLKMEEKDKKKVDKFSCKFHGDFSLEENPVSFSEAVKVYQSLPRLLGANGENAVPMTVWLLPLAGLDSNAARLVRQISIRLVQESQSVLEDFSELEMRCNDALNNTTAQKFPQIGKKIKTFKEMCSESRQDLQQTLAKKLPSIRGGGEEEAVLTDILKKRHSSPFNSKKLNEWIECKEREIHTLKSFTNIMKNTKIVTSQNDLYKEIFRSEHVMCFVFTSLGSPDSYLSTLSSYLRQPEENPQDTHTQDIEKEQWFLSNKIADTLRLKVKILSDVLEHGEKMHEEVFCCFEYLTNQKVFMAVGPEGLFGFFRSSVGNRCALIKDKRDNCDSSNARVRDGQRLGHNRRVWFWISYEEVEPSETETPAQSLPAEPCGEYDGVKKDAGCSIIIKVLLNLHPNIRHQENEELQWNTDHQQRTKPDDVKDQDPY</sequence>
<evidence type="ECO:0000256" key="1">
    <source>
        <dbReference type="SAM" id="MobiDB-lite"/>
    </source>
</evidence>
<dbReference type="InterPro" id="IPR048997">
    <property type="entry name" value="Stonustoxin-like_helical"/>
</dbReference>
<feature type="compositionally biased region" description="Basic and acidic residues" evidence="1">
    <location>
        <begin position="604"/>
        <end position="619"/>
    </location>
</feature>
<evidence type="ECO:0000313" key="6">
    <source>
        <dbReference type="Proteomes" id="UP000007635"/>
    </source>
</evidence>
<dbReference type="AlphaFoldDB" id="A0AAQ4R0L6"/>
<reference evidence="5 6" key="1">
    <citation type="journal article" date="2021" name="G3 (Bethesda)">
        <title>Improved contiguity of the threespine stickleback genome using long-read sequencing.</title>
        <authorList>
            <person name="Nath S."/>
            <person name="Shaw D.E."/>
            <person name="White M.A."/>
        </authorList>
    </citation>
    <scope>NUCLEOTIDE SEQUENCE [LARGE SCALE GENOMIC DNA]</scope>
    <source>
        <strain evidence="5 6">Lake Benthic</strain>
    </source>
</reference>
<dbReference type="Pfam" id="PF24674">
    <property type="entry name" value="MACPF_SNTX"/>
    <property type="match status" value="1"/>
</dbReference>
<proteinExistence type="predicted"/>
<dbReference type="InterPro" id="IPR052090">
    <property type="entry name" value="Cytolytic_pore-forming_toxin"/>
</dbReference>
<evidence type="ECO:0000259" key="3">
    <source>
        <dbReference type="Pfam" id="PF21109"/>
    </source>
</evidence>
<dbReference type="InterPro" id="IPR056072">
    <property type="entry name" value="SNTX_MACPF/CDC-like_dom"/>
</dbReference>
<reference evidence="5" key="2">
    <citation type="submission" date="2025-08" db="UniProtKB">
        <authorList>
            <consortium name="Ensembl"/>
        </authorList>
    </citation>
    <scope>IDENTIFICATION</scope>
</reference>
<reference evidence="5" key="3">
    <citation type="submission" date="2025-09" db="UniProtKB">
        <authorList>
            <consortium name="Ensembl"/>
        </authorList>
    </citation>
    <scope>IDENTIFICATION</scope>
</reference>
<dbReference type="InterPro" id="IPR040581">
    <property type="entry name" value="Thioredoxin_11"/>
</dbReference>
<dbReference type="Pfam" id="PF18078">
    <property type="entry name" value="Thioredoxin_11"/>
    <property type="match status" value="1"/>
</dbReference>
<accession>A0AAQ4R0L6</accession>
<dbReference type="GeneTree" id="ENSGT00390000014380"/>
<dbReference type="PANTHER" id="PTHR31594">
    <property type="entry name" value="AIG1-TYPE G DOMAIN-CONTAINING PROTEIN"/>
    <property type="match status" value="1"/>
</dbReference>
<feature type="region of interest" description="Disordered" evidence="1">
    <location>
        <begin position="596"/>
        <end position="619"/>
    </location>
</feature>
<feature type="domain" description="Stonustoxin-like helical" evidence="3">
    <location>
        <begin position="278"/>
        <end position="371"/>
    </location>
</feature>
<evidence type="ECO:0000259" key="2">
    <source>
        <dbReference type="Pfam" id="PF18078"/>
    </source>
</evidence>
<keyword evidence="6" id="KW-1185">Reference proteome</keyword>
<dbReference type="Pfam" id="PF21109">
    <property type="entry name" value="Stonustoxin_helical"/>
    <property type="match status" value="1"/>
</dbReference>
<name>A0AAQ4R0L6_GASAC</name>
<evidence type="ECO:0008006" key="7">
    <source>
        <dbReference type="Google" id="ProtNLM"/>
    </source>
</evidence>
<dbReference type="PANTHER" id="PTHR31594:SF16">
    <property type="entry name" value="SI:CH211-281L24.3"/>
    <property type="match status" value="1"/>
</dbReference>
<protein>
    <recommendedName>
        <fullName evidence="7">SNTX thioredoxin-like domain-containing protein</fullName>
    </recommendedName>
</protein>